<dbReference type="PANTHER" id="PTHR28043">
    <property type="entry name" value="INCREASED RECOMBINATION CENTERS PROTEIN 6"/>
    <property type="match status" value="1"/>
</dbReference>
<dbReference type="InterPro" id="IPR034627">
    <property type="entry name" value="Irc6"/>
</dbReference>
<feature type="compositionally biased region" description="Polar residues" evidence="1">
    <location>
        <begin position="106"/>
        <end position="119"/>
    </location>
</feature>
<dbReference type="Gene3D" id="3.40.50.11960">
    <property type="match status" value="1"/>
</dbReference>
<proteinExistence type="predicted"/>
<dbReference type="PANTHER" id="PTHR28043:SF1">
    <property type="entry name" value="INCREASED RECOMBINATION CENTERS PROTEIN 6"/>
    <property type="match status" value="1"/>
</dbReference>
<dbReference type="EMBL" id="VIBQ01000017">
    <property type="protein sequence ID" value="KAB8360814.1"/>
    <property type="molecule type" value="Genomic_DNA"/>
</dbReference>
<evidence type="ECO:0000256" key="1">
    <source>
        <dbReference type="SAM" id="MobiDB-lite"/>
    </source>
</evidence>
<evidence type="ECO:0000313" key="3">
    <source>
        <dbReference type="Proteomes" id="UP000327013"/>
    </source>
</evidence>
<evidence type="ECO:0000313" key="2">
    <source>
        <dbReference type="EMBL" id="KAB8360814.1"/>
    </source>
</evidence>
<organism evidence="2 3">
    <name type="scientific">Carpinus fangiana</name>
    <dbReference type="NCBI Taxonomy" id="176857"/>
    <lineage>
        <taxon>Eukaryota</taxon>
        <taxon>Viridiplantae</taxon>
        <taxon>Streptophyta</taxon>
        <taxon>Embryophyta</taxon>
        <taxon>Tracheophyta</taxon>
        <taxon>Spermatophyta</taxon>
        <taxon>Magnoliopsida</taxon>
        <taxon>eudicotyledons</taxon>
        <taxon>Gunneridae</taxon>
        <taxon>Pentapetalae</taxon>
        <taxon>rosids</taxon>
        <taxon>fabids</taxon>
        <taxon>Fagales</taxon>
        <taxon>Betulaceae</taxon>
        <taxon>Carpinus</taxon>
    </lineage>
</organism>
<accession>A0A5N6L0V1</accession>
<dbReference type="AlphaFoldDB" id="A0A5N6L0V1"/>
<name>A0A5N6L0V1_9ROSI</name>
<reference evidence="2 3" key="1">
    <citation type="submission" date="2019-06" db="EMBL/GenBank/DDBJ databases">
        <title>A chromosomal-level reference genome of Carpinus fangiana (Coryloideae, Betulaceae).</title>
        <authorList>
            <person name="Yang X."/>
            <person name="Wang Z."/>
            <person name="Zhang L."/>
            <person name="Hao G."/>
            <person name="Liu J."/>
            <person name="Yang Y."/>
        </authorList>
    </citation>
    <scope>NUCLEOTIDE SEQUENCE [LARGE SCALE GENOMIC DNA]</scope>
    <source>
        <strain evidence="2">Cfa_2016G</strain>
        <tissue evidence="2">Leaf</tissue>
    </source>
</reference>
<comment type="caution">
    <text evidence="2">The sequence shown here is derived from an EMBL/GenBank/DDBJ whole genome shotgun (WGS) entry which is preliminary data.</text>
</comment>
<sequence>MMEIRKPRRILCIGPPDSGVLTLLADLTGSAPTPQTVTPSHGESAATDASPILEPAAENDPSSPEKPSAPHITTAGLTHALALTTKYYTATVPMWLDEVAILPSTTSTSLPEAPQSSRPLDTHDSPSTDTDNTLSTKSDILQASPADTAAISAWKADFLDPAAAEVTAALGAWIVVFRKHGAPLYRRGVAKLLRAVEEVIERQGEGLWEGGMFAIGMPGTGFVKASADVVDANEGNEDELWEEICFEHGFEYIDGAVAAEEGAKRDALGEVKGVARLKEALEACDWTAEGGNSEEDELGLLEDGDDEEFGEAVAGGEHSLGFNLESAQLGSEFADLSDSLRQHGHGWDDEEQARQVDELEKMMGKLHAARGMFLHESMPLSFIALKMFVTDITIVDMGAHLPEAQRKKFAAKAVSDVLRDLGADVRANKP</sequence>
<dbReference type="Proteomes" id="UP000327013">
    <property type="component" value="Unassembled WGS sequence"/>
</dbReference>
<feature type="region of interest" description="Disordered" evidence="1">
    <location>
        <begin position="53"/>
        <end position="72"/>
    </location>
</feature>
<feature type="compositionally biased region" description="Polar residues" evidence="1">
    <location>
        <begin position="127"/>
        <end position="138"/>
    </location>
</feature>
<gene>
    <name evidence="2" type="ORF">FH972_024548</name>
</gene>
<protein>
    <submittedName>
        <fullName evidence="2">Uncharacterized protein</fullName>
    </submittedName>
</protein>
<dbReference type="GO" id="GO:0030674">
    <property type="term" value="F:protein-macromolecule adaptor activity"/>
    <property type="evidence" value="ECO:0007669"/>
    <property type="project" value="TreeGrafter"/>
</dbReference>
<keyword evidence="3" id="KW-1185">Reference proteome</keyword>
<feature type="region of interest" description="Disordered" evidence="1">
    <location>
        <begin position="106"/>
        <end position="138"/>
    </location>
</feature>
<dbReference type="OrthoDB" id="10261384at2759"/>
<dbReference type="GO" id="GO:0016192">
    <property type="term" value="P:vesicle-mediated transport"/>
    <property type="evidence" value="ECO:0007669"/>
    <property type="project" value="InterPro"/>
</dbReference>